<proteinExistence type="predicted"/>
<accession>A0ABQ5FQS4</accession>
<evidence type="ECO:0000313" key="1">
    <source>
        <dbReference type="EMBL" id="GJT65706.1"/>
    </source>
</evidence>
<reference evidence="1" key="1">
    <citation type="journal article" date="2022" name="Int. J. Mol. Sci.">
        <title>Draft Genome of Tanacetum Coccineum: Genomic Comparison of Closely Related Tanacetum-Family Plants.</title>
        <authorList>
            <person name="Yamashiro T."/>
            <person name="Shiraishi A."/>
            <person name="Nakayama K."/>
            <person name="Satake H."/>
        </authorList>
    </citation>
    <scope>NUCLEOTIDE SEQUENCE</scope>
</reference>
<name>A0ABQ5FQS4_9ASTR</name>
<evidence type="ECO:0008006" key="3">
    <source>
        <dbReference type="Google" id="ProtNLM"/>
    </source>
</evidence>
<gene>
    <name evidence="1" type="ORF">Tco_1017186</name>
</gene>
<dbReference type="EMBL" id="BQNB010017653">
    <property type="protein sequence ID" value="GJT65706.1"/>
    <property type="molecule type" value="Genomic_DNA"/>
</dbReference>
<organism evidence="1 2">
    <name type="scientific">Tanacetum coccineum</name>
    <dbReference type="NCBI Taxonomy" id="301880"/>
    <lineage>
        <taxon>Eukaryota</taxon>
        <taxon>Viridiplantae</taxon>
        <taxon>Streptophyta</taxon>
        <taxon>Embryophyta</taxon>
        <taxon>Tracheophyta</taxon>
        <taxon>Spermatophyta</taxon>
        <taxon>Magnoliopsida</taxon>
        <taxon>eudicotyledons</taxon>
        <taxon>Gunneridae</taxon>
        <taxon>Pentapetalae</taxon>
        <taxon>asterids</taxon>
        <taxon>campanulids</taxon>
        <taxon>Asterales</taxon>
        <taxon>Asteraceae</taxon>
        <taxon>Asteroideae</taxon>
        <taxon>Anthemideae</taxon>
        <taxon>Anthemidinae</taxon>
        <taxon>Tanacetum</taxon>
    </lineage>
</organism>
<reference evidence="1" key="2">
    <citation type="submission" date="2022-01" db="EMBL/GenBank/DDBJ databases">
        <authorList>
            <person name="Yamashiro T."/>
            <person name="Shiraishi A."/>
            <person name="Satake H."/>
            <person name="Nakayama K."/>
        </authorList>
    </citation>
    <scope>NUCLEOTIDE SEQUENCE</scope>
</reference>
<sequence>MTANSLLCSLCAGPLPNGVPAVPVSRLPIPVNGCDLSLPPMVCIQESLEVKHCLLRLSIYAISDSLNIAVTVVQQCGMVIVVVLEAWYLGSGEDHGESGDDGGVDIARSMATSASDHNGVGTGVGIEILAVTRYAGCGW</sequence>
<protein>
    <recommendedName>
        <fullName evidence="3">Hydrophobic seed protein domain-containing protein</fullName>
    </recommendedName>
</protein>
<evidence type="ECO:0000313" key="2">
    <source>
        <dbReference type="Proteomes" id="UP001151760"/>
    </source>
</evidence>
<dbReference type="Proteomes" id="UP001151760">
    <property type="component" value="Unassembled WGS sequence"/>
</dbReference>
<keyword evidence="2" id="KW-1185">Reference proteome</keyword>
<comment type="caution">
    <text evidence="1">The sequence shown here is derived from an EMBL/GenBank/DDBJ whole genome shotgun (WGS) entry which is preliminary data.</text>
</comment>